<dbReference type="GO" id="GO:1990904">
    <property type="term" value="C:ribonucleoprotein complex"/>
    <property type="evidence" value="ECO:0007669"/>
    <property type="project" value="UniProtKB-KW"/>
</dbReference>
<sequence>MYAIIETGGKQYRVQPGDELKIEKLGIEENETVTFDRVLMVGSDEGVKVGAPLVDGASVVAKLLSNDKGKKIIVFKYKNKTNYRRFRGHRQPFSLVRIESING</sequence>
<dbReference type="AlphaFoldDB" id="A0A1X7I4J8"/>
<comment type="similarity">
    <text evidence="1 6 7">Belongs to the bacterial ribosomal protein bL21 family.</text>
</comment>
<proteinExistence type="inferred from homology"/>
<organism evidence="8 9">
    <name type="scientific">Dethiosulfovibrio salsuginis</name>
    <dbReference type="NCBI Taxonomy" id="561720"/>
    <lineage>
        <taxon>Bacteria</taxon>
        <taxon>Thermotogati</taxon>
        <taxon>Synergistota</taxon>
        <taxon>Synergistia</taxon>
        <taxon>Synergistales</taxon>
        <taxon>Dethiosulfovibrionaceae</taxon>
        <taxon>Dethiosulfovibrio</taxon>
    </lineage>
</organism>
<protein>
    <recommendedName>
        <fullName evidence="6">Large ribosomal subunit protein bL21</fullName>
    </recommendedName>
</protein>
<evidence type="ECO:0000256" key="6">
    <source>
        <dbReference type="HAMAP-Rule" id="MF_01363"/>
    </source>
</evidence>
<dbReference type="GO" id="GO:0005737">
    <property type="term" value="C:cytoplasm"/>
    <property type="evidence" value="ECO:0007669"/>
    <property type="project" value="UniProtKB-ARBA"/>
</dbReference>
<accession>A0A1X7I4J8</accession>
<dbReference type="InterPro" id="IPR036164">
    <property type="entry name" value="bL21-like_sf"/>
</dbReference>
<dbReference type="InterPro" id="IPR018258">
    <property type="entry name" value="Ribosomal_bL21_CS"/>
</dbReference>
<dbReference type="Pfam" id="PF00829">
    <property type="entry name" value="Ribosomal_L21p"/>
    <property type="match status" value="1"/>
</dbReference>
<dbReference type="GO" id="GO:0005840">
    <property type="term" value="C:ribosome"/>
    <property type="evidence" value="ECO:0007669"/>
    <property type="project" value="UniProtKB-KW"/>
</dbReference>
<evidence type="ECO:0000256" key="7">
    <source>
        <dbReference type="RuleBase" id="RU000562"/>
    </source>
</evidence>
<keyword evidence="5 6" id="KW-0687">Ribonucleoprotein</keyword>
<evidence type="ECO:0000313" key="8">
    <source>
        <dbReference type="EMBL" id="SMG08741.1"/>
    </source>
</evidence>
<evidence type="ECO:0000313" key="9">
    <source>
        <dbReference type="Proteomes" id="UP000193355"/>
    </source>
</evidence>
<dbReference type="STRING" id="561720.SAMN06275492_10152"/>
<dbReference type="PANTHER" id="PTHR21349">
    <property type="entry name" value="50S RIBOSOMAL PROTEIN L21"/>
    <property type="match status" value="1"/>
</dbReference>
<keyword evidence="3 6" id="KW-0694">RNA-binding</keyword>
<gene>
    <name evidence="6" type="primary">rplU</name>
    <name evidence="8" type="ORF">SAMN06275492_10152</name>
</gene>
<dbReference type="PANTHER" id="PTHR21349:SF0">
    <property type="entry name" value="LARGE RIBOSOMAL SUBUNIT PROTEIN BL21M"/>
    <property type="match status" value="1"/>
</dbReference>
<dbReference type="OrthoDB" id="9813334at2"/>
<dbReference type="HAMAP" id="MF_01363">
    <property type="entry name" value="Ribosomal_bL21"/>
    <property type="match status" value="1"/>
</dbReference>
<comment type="function">
    <text evidence="6 7">This protein binds to 23S rRNA in the presence of protein L20.</text>
</comment>
<dbReference type="RefSeq" id="WP_085543354.1">
    <property type="nucleotide sequence ID" value="NZ_FXBB01000001.1"/>
</dbReference>
<evidence type="ECO:0000256" key="2">
    <source>
        <dbReference type="ARBA" id="ARBA00022730"/>
    </source>
</evidence>
<dbReference type="InterPro" id="IPR001787">
    <property type="entry name" value="Ribosomal_bL21"/>
</dbReference>
<dbReference type="PROSITE" id="PS01169">
    <property type="entry name" value="RIBOSOMAL_L21"/>
    <property type="match status" value="1"/>
</dbReference>
<name>A0A1X7I4J8_9BACT</name>
<evidence type="ECO:0000256" key="5">
    <source>
        <dbReference type="ARBA" id="ARBA00023274"/>
    </source>
</evidence>
<evidence type="ECO:0000256" key="1">
    <source>
        <dbReference type="ARBA" id="ARBA00008563"/>
    </source>
</evidence>
<dbReference type="InterPro" id="IPR028909">
    <property type="entry name" value="bL21-like"/>
</dbReference>
<dbReference type="Proteomes" id="UP000193355">
    <property type="component" value="Unassembled WGS sequence"/>
</dbReference>
<dbReference type="GO" id="GO:0006412">
    <property type="term" value="P:translation"/>
    <property type="evidence" value="ECO:0007669"/>
    <property type="project" value="UniProtKB-UniRule"/>
</dbReference>
<evidence type="ECO:0000256" key="3">
    <source>
        <dbReference type="ARBA" id="ARBA00022884"/>
    </source>
</evidence>
<keyword evidence="4 6" id="KW-0689">Ribosomal protein</keyword>
<dbReference type="GO" id="GO:0019843">
    <property type="term" value="F:rRNA binding"/>
    <property type="evidence" value="ECO:0007669"/>
    <property type="project" value="UniProtKB-UniRule"/>
</dbReference>
<evidence type="ECO:0000256" key="4">
    <source>
        <dbReference type="ARBA" id="ARBA00022980"/>
    </source>
</evidence>
<dbReference type="EMBL" id="FXBB01000001">
    <property type="protein sequence ID" value="SMG08741.1"/>
    <property type="molecule type" value="Genomic_DNA"/>
</dbReference>
<dbReference type="GO" id="GO:0003735">
    <property type="term" value="F:structural constituent of ribosome"/>
    <property type="evidence" value="ECO:0007669"/>
    <property type="project" value="InterPro"/>
</dbReference>
<dbReference type="NCBIfam" id="TIGR00061">
    <property type="entry name" value="L21"/>
    <property type="match status" value="1"/>
</dbReference>
<reference evidence="9" key="1">
    <citation type="submission" date="2017-04" db="EMBL/GenBank/DDBJ databases">
        <authorList>
            <person name="Varghese N."/>
            <person name="Submissions S."/>
        </authorList>
    </citation>
    <scope>NUCLEOTIDE SEQUENCE [LARGE SCALE GENOMIC DNA]</scope>
    <source>
        <strain evidence="9">USBA 82</strain>
    </source>
</reference>
<dbReference type="SUPFAM" id="SSF141091">
    <property type="entry name" value="L21p-like"/>
    <property type="match status" value="1"/>
</dbReference>
<keyword evidence="2 6" id="KW-0699">rRNA-binding</keyword>
<comment type="subunit">
    <text evidence="6">Part of the 50S ribosomal subunit. Contacts protein L20.</text>
</comment>
<keyword evidence="9" id="KW-1185">Reference proteome</keyword>